<keyword evidence="7" id="KW-1185">Reference proteome</keyword>
<dbReference type="Gene3D" id="2.170.130.10">
    <property type="entry name" value="TonB-dependent receptor, plug domain"/>
    <property type="match status" value="1"/>
</dbReference>
<dbReference type="PANTHER" id="PTHR40980">
    <property type="entry name" value="PLUG DOMAIN-CONTAINING PROTEIN"/>
    <property type="match status" value="1"/>
</dbReference>
<evidence type="ECO:0000256" key="2">
    <source>
        <dbReference type="ARBA" id="ARBA00023136"/>
    </source>
</evidence>
<gene>
    <name evidence="6" type="ORF">FYJ29_01145</name>
</gene>
<dbReference type="EMBL" id="VULT01000001">
    <property type="protein sequence ID" value="MSS16382.1"/>
    <property type="molecule type" value="Genomic_DNA"/>
</dbReference>
<sequence length="828" mass="92438">MRINSTNSSIMKKLLTLVLMVVCVNMALLAQYSVKFQLNDSTGQGEPYATVRIYRASDTTRVVTTGVTSLDGSYKQQLASPGDYLAVISAVGKVSVQRDFQLSHNNKTVDLGTIVIKDADNVLSGVTITAHAPVVTKEIDRIAYNVQNDDDAKTNTALEMLRKVPLVTVDGQDNILVKGSSNFKIYKNGHPDPTLSGNAKDVLKAIPASMIKRIEVITDPGAKYDAEGVGSILNIVTIDNSSMSGITGTVGIRFDNYGSCNPNAYITAQVGKVVTSLNYGMFRMSHRRGQQHQEGMTHYNDTGYELYSKSDNRNKGDGHFVNIESSWEPDTLNLVSMAFGGYAYHLNHQGISSQWMNDASGQRLYSFDTRTRMPRYSYYNFDGQLDYQHKTHVKDETLTLSYIVSTSRTRSHSENDYFNLENAPMGYTGYGNRSKENFLEHTFQFDWTRPFAQYHKIETGVKYIHRSNKSHTTMDYEGLDPDTLDVDNRLNHLTQVVAAYASYTFHKNSWSARAGLRYEYSYLKAKYPGGGQPSFHTNLNDWVPSASLSYQMGMFNSLTLSFATTINRPGINYLNPAVISTPTSISYGNAHLKSARNYSARLNYMHTGAKLTFTLTPTISWSRNGITGIQTVQDDKTVSTYANELESFYYGCYGYVQWQPFKTTSIYLNGGLGRQRYKSDNLGLENARWSSFAWLNVTQQLPWKLRLTLSVGRFGGGPDGLYGREKVSYWPDIALQRSFLKEDRLTVKLDAQVPFSGKYMSSTSYTTQGDYTGWSRMRWPVRGLTVSVSYRFGSLKAQVKKSSVTIENSDVVGGAGKGQGGQQGGRGN</sequence>
<dbReference type="SUPFAM" id="SSF49478">
    <property type="entry name" value="Cna protein B-type domain"/>
    <property type="match status" value="1"/>
</dbReference>
<comment type="caution">
    <text evidence="6">The sequence shown here is derived from an EMBL/GenBank/DDBJ whole genome shotgun (WGS) entry which is preliminary data.</text>
</comment>
<evidence type="ECO:0000259" key="4">
    <source>
        <dbReference type="Pfam" id="PF07715"/>
    </source>
</evidence>
<keyword evidence="3" id="KW-0998">Cell outer membrane</keyword>
<dbReference type="Gene3D" id="2.40.170.20">
    <property type="entry name" value="TonB-dependent receptor, beta-barrel domain"/>
    <property type="match status" value="1"/>
</dbReference>
<dbReference type="PANTHER" id="PTHR40980:SF4">
    <property type="entry name" value="TONB-DEPENDENT RECEPTOR-LIKE BETA-BARREL DOMAIN-CONTAINING PROTEIN"/>
    <property type="match status" value="1"/>
</dbReference>
<dbReference type="InterPro" id="IPR036942">
    <property type="entry name" value="Beta-barrel_TonB_sf"/>
</dbReference>
<name>A0A6L5XD15_9BACT</name>
<accession>A0A6L5XD15</accession>
<keyword evidence="2" id="KW-0472">Membrane</keyword>
<dbReference type="Pfam" id="PF14905">
    <property type="entry name" value="OMP_b-brl_3"/>
    <property type="match status" value="1"/>
</dbReference>
<feature type="domain" description="TonB-dependent receptor plug" evidence="4">
    <location>
        <begin position="147"/>
        <end position="230"/>
    </location>
</feature>
<evidence type="ECO:0000259" key="5">
    <source>
        <dbReference type="Pfam" id="PF14905"/>
    </source>
</evidence>
<evidence type="ECO:0000313" key="6">
    <source>
        <dbReference type="EMBL" id="MSS16382.1"/>
    </source>
</evidence>
<comment type="subcellular location">
    <subcellularLocation>
        <location evidence="1">Cell outer membrane</location>
    </subcellularLocation>
</comment>
<dbReference type="InterPro" id="IPR037066">
    <property type="entry name" value="Plug_dom_sf"/>
</dbReference>
<dbReference type="InterPro" id="IPR041700">
    <property type="entry name" value="OMP_b-brl_3"/>
</dbReference>
<dbReference type="SUPFAM" id="SSF56935">
    <property type="entry name" value="Porins"/>
    <property type="match status" value="1"/>
</dbReference>
<dbReference type="Proteomes" id="UP000483362">
    <property type="component" value="Unassembled WGS sequence"/>
</dbReference>
<reference evidence="6 7" key="1">
    <citation type="submission" date="2019-08" db="EMBL/GenBank/DDBJ databases">
        <title>In-depth cultivation of the pig gut microbiome towards novel bacterial diversity and tailored functional studies.</title>
        <authorList>
            <person name="Wylensek D."/>
            <person name="Hitch T.C.A."/>
            <person name="Clavel T."/>
        </authorList>
    </citation>
    <scope>NUCLEOTIDE SEQUENCE [LARGE SCALE GENOMIC DNA]</scope>
    <source>
        <strain evidence="6 7">Oil-RF-744-WCA-WT-10</strain>
    </source>
</reference>
<feature type="domain" description="Outer membrane protein beta-barrel" evidence="5">
    <location>
        <begin position="389"/>
        <end position="790"/>
    </location>
</feature>
<dbReference type="InterPro" id="IPR012910">
    <property type="entry name" value="Plug_dom"/>
</dbReference>
<dbReference type="GO" id="GO:0009279">
    <property type="term" value="C:cell outer membrane"/>
    <property type="evidence" value="ECO:0007669"/>
    <property type="project" value="UniProtKB-SubCell"/>
</dbReference>
<dbReference type="Pfam" id="PF07715">
    <property type="entry name" value="Plug"/>
    <property type="match status" value="1"/>
</dbReference>
<dbReference type="AlphaFoldDB" id="A0A6L5XD15"/>
<evidence type="ECO:0000256" key="3">
    <source>
        <dbReference type="ARBA" id="ARBA00023237"/>
    </source>
</evidence>
<protein>
    <submittedName>
        <fullName evidence="6">Outer membrane beta-barrel protein</fullName>
    </submittedName>
</protein>
<organism evidence="6 7">
    <name type="scientific">Sodaliphilus pleomorphus</name>
    <dbReference type="NCBI Taxonomy" id="2606626"/>
    <lineage>
        <taxon>Bacteria</taxon>
        <taxon>Pseudomonadati</taxon>
        <taxon>Bacteroidota</taxon>
        <taxon>Bacteroidia</taxon>
        <taxon>Bacteroidales</taxon>
        <taxon>Muribaculaceae</taxon>
        <taxon>Sodaliphilus</taxon>
    </lineage>
</organism>
<evidence type="ECO:0000313" key="7">
    <source>
        <dbReference type="Proteomes" id="UP000483362"/>
    </source>
</evidence>
<proteinExistence type="predicted"/>
<evidence type="ECO:0000256" key="1">
    <source>
        <dbReference type="ARBA" id="ARBA00004442"/>
    </source>
</evidence>